<proteinExistence type="predicted"/>
<keyword evidence="2" id="KW-0812">Transmembrane</keyword>
<evidence type="ECO:0000313" key="4">
    <source>
        <dbReference type="Proteomes" id="UP000799536"/>
    </source>
</evidence>
<protein>
    <recommendedName>
        <fullName evidence="5">Transmembrane protein</fullName>
    </recommendedName>
</protein>
<keyword evidence="4" id="KW-1185">Reference proteome</keyword>
<keyword evidence="2" id="KW-0472">Membrane</keyword>
<sequence>MVIVFSWVKPHGHSLAAVTVGIYAPFGSLYALIAAMVRDCEGFSRTFSFRSLFLSHLDSHMAFPRILDVVLSPRVSLRRRRQPPRGVHRPPVSHNGLSRAPDLPKTSTPHSFILSSRSFLVLSPILFYPFGLQHKGRQALLGELGQSATSRSLLRLLSEQFCLRQSRFKCSELCFFYLPHFLRISSLITVYLTSSVFSYQQ</sequence>
<feature type="transmembrane region" description="Helical" evidence="2">
    <location>
        <begin position="15"/>
        <end position="37"/>
    </location>
</feature>
<name>A0A9P4MW80_9PLEO</name>
<dbReference type="Proteomes" id="UP000799536">
    <property type="component" value="Unassembled WGS sequence"/>
</dbReference>
<feature type="region of interest" description="Disordered" evidence="1">
    <location>
        <begin position="80"/>
        <end position="104"/>
    </location>
</feature>
<keyword evidence="2" id="KW-1133">Transmembrane helix</keyword>
<comment type="caution">
    <text evidence="3">The sequence shown here is derived from an EMBL/GenBank/DDBJ whole genome shotgun (WGS) entry which is preliminary data.</text>
</comment>
<dbReference type="EMBL" id="ML993957">
    <property type="protein sequence ID" value="KAF2201878.1"/>
    <property type="molecule type" value="Genomic_DNA"/>
</dbReference>
<dbReference type="AlphaFoldDB" id="A0A9P4MW80"/>
<gene>
    <name evidence="3" type="ORF">GQ43DRAFT_17928</name>
</gene>
<evidence type="ECO:0000313" key="3">
    <source>
        <dbReference type="EMBL" id="KAF2201878.1"/>
    </source>
</evidence>
<evidence type="ECO:0008006" key="5">
    <source>
        <dbReference type="Google" id="ProtNLM"/>
    </source>
</evidence>
<accession>A0A9P4MW80</accession>
<feature type="transmembrane region" description="Helical" evidence="2">
    <location>
        <begin position="173"/>
        <end position="192"/>
    </location>
</feature>
<evidence type="ECO:0000256" key="1">
    <source>
        <dbReference type="SAM" id="MobiDB-lite"/>
    </source>
</evidence>
<organism evidence="3 4">
    <name type="scientific">Delitschia confertaspora ATCC 74209</name>
    <dbReference type="NCBI Taxonomy" id="1513339"/>
    <lineage>
        <taxon>Eukaryota</taxon>
        <taxon>Fungi</taxon>
        <taxon>Dikarya</taxon>
        <taxon>Ascomycota</taxon>
        <taxon>Pezizomycotina</taxon>
        <taxon>Dothideomycetes</taxon>
        <taxon>Pleosporomycetidae</taxon>
        <taxon>Pleosporales</taxon>
        <taxon>Delitschiaceae</taxon>
        <taxon>Delitschia</taxon>
    </lineage>
</organism>
<reference evidence="3" key="1">
    <citation type="journal article" date="2020" name="Stud. Mycol.">
        <title>101 Dothideomycetes genomes: a test case for predicting lifestyles and emergence of pathogens.</title>
        <authorList>
            <person name="Haridas S."/>
            <person name="Albert R."/>
            <person name="Binder M."/>
            <person name="Bloem J."/>
            <person name="Labutti K."/>
            <person name="Salamov A."/>
            <person name="Andreopoulos B."/>
            <person name="Baker S."/>
            <person name="Barry K."/>
            <person name="Bills G."/>
            <person name="Bluhm B."/>
            <person name="Cannon C."/>
            <person name="Castanera R."/>
            <person name="Culley D."/>
            <person name="Daum C."/>
            <person name="Ezra D."/>
            <person name="Gonzalez J."/>
            <person name="Henrissat B."/>
            <person name="Kuo A."/>
            <person name="Liang C."/>
            <person name="Lipzen A."/>
            <person name="Lutzoni F."/>
            <person name="Magnuson J."/>
            <person name="Mondo S."/>
            <person name="Nolan M."/>
            <person name="Ohm R."/>
            <person name="Pangilinan J."/>
            <person name="Park H.-J."/>
            <person name="Ramirez L."/>
            <person name="Alfaro M."/>
            <person name="Sun H."/>
            <person name="Tritt A."/>
            <person name="Yoshinaga Y."/>
            <person name="Zwiers L.-H."/>
            <person name="Turgeon B."/>
            <person name="Goodwin S."/>
            <person name="Spatafora J."/>
            <person name="Crous P."/>
            <person name="Grigoriev I."/>
        </authorList>
    </citation>
    <scope>NUCLEOTIDE SEQUENCE</scope>
    <source>
        <strain evidence="3">ATCC 74209</strain>
    </source>
</reference>
<evidence type="ECO:0000256" key="2">
    <source>
        <dbReference type="SAM" id="Phobius"/>
    </source>
</evidence>